<keyword evidence="1" id="KW-0732">Signal</keyword>
<protein>
    <submittedName>
        <fullName evidence="2">Uncharacterized protein</fullName>
    </submittedName>
</protein>
<reference evidence="3" key="1">
    <citation type="journal article" date="2019" name="Int. J. Syst. Evol. Microbiol.">
        <title>The Global Catalogue of Microorganisms (GCM) 10K type strain sequencing project: providing services to taxonomists for standard genome sequencing and annotation.</title>
        <authorList>
            <consortium name="The Broad Institute Genomics Platform"/>
            <consortium name="The Broad Institute Genome Sequencing Center for Infectious Disease"/>
            <person name="Wu L."/>
            <person name="Ma J."/>
        </authorList>
    </citation>
    <scope>NUCLEOTIDE SEQUENCE [LARGE SCALE GENOMIC DNA]</scope>
    <source>
        <strain evidence="3">KCTC 42224</strain>
    </source>
</reference>
<organism evidence="2 3">
    <name type="scientific">Novosphingobium pokkalii</name>
    <dbReference type="NCBI Taxonomy" id="1770194"/>
    <lineage>
        <taxon>Bacteria</taxon>
        <taxon>Pseudomonadati</taxon>
        <taxon>Pseudomonadota</taxon>
        <taxon>Alphaproteobacteria</taxon>
        <taxon>Sphingomonadales</taxon>
        <taxon>Sphingomonadaceae</taxon>
        <taxon>Novosphingobium</taxon>
    </lineage>
</organism>
<feature type="signal peptide" evidence="1">
    <location>
        <begin position="1"/>
        <end position="25"/>
    </location>
</feature>
<evidence type="ECO:0000256" key="1">
    <source>
        <dbReference type="SAM" id="SignalP"/>
    </source>
</evidence>
<sequence length="198" mass="21458">MIKAIVLRCGALLMTAIASSSVASAQEVGKAEIHNQVASGNLESLHKLGCIPLTKASPEYNPVDLYRGAKVCLDAGRLQDAFALVSLANVYGRFDMLRVADTTAHQAVAVARMEVFSETPDAVKQEFSDLAAKNMSNSVQHAELCRAVQALGAPTYNPRYMVQHGMMAFMQRSGDGLVKDFDRTKAWSDVLTSYLKCV</sequence>
<feature type="chain" id="PRO_5046438043" evidence="1">
    <location>
        <begin position="26"/>
        <end position="198"/>
    </location>
</feature>
<proteinExistence type="predicted"/>
<evidence type="ECO:0000313" key="2">
    <source>
        <dbReference type="EMBL" id="MFC3671804.1"/>
    </source>
</evidence>
<evidence type="ECO:0000313" key="3">
    <source>
        <dbReference type="Proteomes" id="UP001595683"/>
    </source>
</evidence>
<gene>
    <name evidence="2" type="ORF">ACFOOT_10245</name>
</gene>
<dbReference type="EMBL" id="JBHRYE010000013">
    <property type="protein sequence ID" value="MFC3671804.1"/>
    <property type="molecule type" value="Genomic_DNA"/>
</dbReference>
<dbReference type="RefSeq" id="WP_191324249.1">
    <property type="nucleotide sequence ID" value="NZ_BMZP01000008.1"/>
</dbReference>
<keyword evidence="3" id="KW-1185">Reference proteome</keyword>
<comment type="caution">
    <text evidence="2">The sequence shown here is derived from an EMBL/GenBank/DDBJ whole genome shotgun (WGS) entry which is preliminary data.</text>
</comment>
<accession>A0ABV7V305</accession>
<dbReference type="Proteomes" id="UP001595683">
    <property type="component" value="Unassembled WGS sequence"/>
</dbReference>
<name>A0ABV7V305_9SPHN</name>